<protein>
    <recommendedName>
        <fullName evidence="1">Protein kinase domain-containing protein</fullName>
    </recommendedName>
</protein>
<gene>
    <name evidence="2" type="ORF">HID58_077814</name>
</gene>
<organism evidence="2 3">
    <name type="scientific">Brassica napus</name>
    <name type="common">Rape</name>
    <dbReference type="NCBI Taxonomy" id="3708"/>
    <lineage>
        <taxon>Eukaryota</taxon>
        <taxon>Viridiplantae</taxon>
        <taxon>Streptophyta</taxon>
        <taxon>Embryophyta</taxon>
        <taxon>Tracheophyta</taxon>
        <taxon>Spermatophyta</taxon>
        <taxon>Magnoliopsida</taxon>
        <taxon>eudicotyledons</taxon>
        <taxon>Gunneridae</taxon>
        <taxon>Pentapetalae</taxon>
        <taxon>rosids</taxon>
        <taxon>malvids</taxon>
        <taxon>Brassicales</taxon>
        <taxon>Brassicaceae</taxon>
        <taxon>Brassiceae</taxon>
        <taxon>Brassica</taxon>
    </lineage>
</organism>
<dbReference type="EMBL" id="JAGKQM010000017">
    <property type="protein sequence ID" value="KAH0870792.1"/>
    <property type="molecule type" value="Genomic_DNA"/>
</dbReference>
<dbReference type="PROSITE" id="PS50011">
    <property type="entry name" value="PROTEIN_KINASE_DOM"/>
    <property type="match status" value="1"/>
</dbReference>
<dbReference type="Proteomes" id="UP000824890">
    <property type="component" value="Unassembled WGS sequence"/>
</dbReference>
<keyword evidence="3" id="KW-1185">Reference proteome</keyword>
<reference evidence="2 3" key="1">
    <citation type="submission" date="2021-05" db="EMBL/GenBank/DDBJ databases">
        <title>Genome Assembly of Synthetic Allotetraploid Brassica napus Reveals Homoeologous Exchanges between Subgenomes.</title>
        <authorList>
            <person name="Davis J.T."/>
        </authorList>
    </citation>
    <scope>NUCLEOTIDE SEQUENCE [LARGE SCALE GENOMIC DNA]</scope>
    <source>
        <strain evidence="3">cv. Da-Ae</strain>
        <tissue evidence="2">Seedling</tissue>
    </source>
</reference>
<dbReference type="Gene3D" id="1.10.510.10">
    <property type="entry name" value="Transferase(Phosphotransferase) domain 1"/>
    <property type="match status" value="1"/>
</dbReference>
<name>A0ABQ7YT05_BRANA</name>
<feature type="non-terminal residue" evidence="2">
    <location>
        <position position="240"/>
    </location>
</feature>
<dbReference type="InterPro" id="IPR000719">
    <property type="entry name" value="Prot_kinase_dom"/>
</dbReference>
<feature type="non-terminal residue" evidence="2">
    <location>
        <position position="1"/>
    </location>
</feature>
<dbReference type="InterPro" id="IPR050823">
    <property type="entry name" value="Plant_Ser_Thr_Prot_Kinase"/>
</dbReference>
<dbReference type="PANTHER" id="PTHR45621">
    <property type="entry name" value="OS01G0588500 PROTEIN-RELATED"/>
    <property type="match status" value="1"/>
</dbReference>
<evidence type="ECO:0000259" key="1">
    <source>
        <dbReference type="PROSITE" id="PS50011"/>
    </source>
</evidence>
<feature type="domain" description="Protein kinase" evidence="1">
    <location>
        <begin position="1"/>
        <end position="240"/>
    </location>
</feature>
<dbReference type="SUPFAM" id="SSF56112">
    <property type="entry name" value="Protein kinase-like (PK-like)"/>
    <property type="match status" value="1"/>
</dbReference>
<proteinExistence type="predicted"/>
<evidence type="ECO:0000313" key="2">
    <source>
        <dbReference type="EMBL" id="KAH0870792.1"/>
    </source>
</evidence>
<accession>A0ABQ7YT05</accession>
<evidence type="ECO:0000313" key="3">
    <source>
        <dbReference type="Proteomes" id="UP000824890"/>
    </source>
</evidence>
<dbReference type="Gene3D" id="3.30.200.20">
    <property type="entry name" value="Phosphorylase Kinase, domain 1"/>
    <property type="match status" value="1"/>
</dbReference>
<comment type="caution">
    <text evidence="2">The sequence shown here is derived from an EMBL/GenBank/DDBJ whole genome shotgun (WGS) entry which is preliminary data.</text>
</comment>
<dbReference type="InterPro" id="IPR011009">
    <property type="entry name" value="Kinase-like_dom_sf"/>
</dbReference>
<sequence>AINTSTGGESPYPLTVAVKKLNQQSQQGHKQMLSRGSFIGRTDTVNHPNVVKLLGYCSEDTERLLLSGSSLHYKCPNVALEKKKTYYLARFSSRIGFLYDIQIDNMHGLQIIICAFWMMIFIRNYRTLALLKRVLKETKLMLQLRYHFSYLVYKLDILLTIGSSTENRNKGLCSSRTPAISYLMTNSDVYSFGVVPYEIITGRRTIIERMKHLAEKILVKWVKLYHVEETGIQKTKRERE</sequence>